<feature type="compositionally biased region" description="Basic residues" evidence="2">
    <location>
        <begin position="95"/>
        <end position="104"/>
    </location>
</feature>
<evidence type="ECO:0000313" key="4">
    <source>
        <dbReference type="Proteomes" id="UP000188268"/>
    </source>
</evidence>
<gene>
    <name evidence="3" type="ORF">CCACVL1_30856</name>
</gene>
<evidence type="ECO:0000256" key="2">
    <source>
        <dbReference type="SAM" id="MobiDB-lite"/>
    </source>
</evidence>
<dbReference type="Gramene" id="OMO49673">
    <property type="protein sequence ID" value="OMO49673"/>
    <property type="gene ID" value="CCACVL1_30856"/>
</dbReference>
<dbReference type="EMBL" id="AWWV01016419">
    <property type="protein sequence ID" value="OMO49673.1"/>
    <property type="molecule type" value="Genomic_DNA"/>
</dbReference>
<reference evidence="3 4" key="1">
    <citation type="submission" date="2013-09" db="EMBL/GenBank/DDBJ databases">
        <title>Corchorus capsularis genome sequencing.</title>
        <authorList>
            <person name="Alam M."/>
            <person name="Haque M.S."/>
            <person name="Islam M.S."/>
            <person name="Emdad E.M."/>
            <person name="Islam M.M."/>
            <person name="Ahmed B."/>
            <person name="Halim A."/>
            <person name="Hossen Q.M.M."/>
            <person name="Hossain M.Z."/>
            <person name="Ahmed R."/>
            <person name="Khan M.M."/>
            <person name="Islam R."/>
            <person name="Rashid M.M."/>
            <person name="Khan S.A."/>
            <person name="Rahman M.S."/>
            <person name="Alam M."/>
        </authorList>
    </citation>
    <scope>NUCLEOTIDE SEQUENCE [LARGE SCALE GENOMIC DNA]</scope>
    <source>
        <strain evidence="4">cv. CVL-1</strain>
        <tissue evidence="3">Whole seedling</tissue>
    </source>
</reference>
<feature type="region of interest" description="Disordered" evidence="2">
    <location>
        <begin position="85"/>
        <end position="104"/>
    </location>
</feature>
<dbReference type="AlphaFoldDB" id="A0A1R3FUY5"/>
<protein>
    <submittedName>
        <fullName evidence="3">Epidermal growth factor receptor substrate 15-like 1-like protein</fullName>
    </submittedName>
</protein>
<comment type="caution">
    <text evidence="3">The sequence shown here is derived from an EMBL/GenBank/DDBJ whole genome shotgun (WGS) entry which is preliminary data.</text>
</comment>
<evidence type="ECO:0000313" key="3">
    <source>
        <dbReference type="EMBL" id="OMO49673.1"/>
    </source>
</evidence>
<organism evidence="3 4">
    <name type="scientific">Corchorus capsularis</name>
    <name type="common">Jute</name>
    <dbReference type="NCBI Taxonomy" id="210143"/>
    <lineage>
        <taxon>Eukaryota</taxon>
        <taxon>Viridiplantae</taxon>
        <taxon>Streptophyta</taxon>
        <taxon>Embryophyta</taxon>
        <taxon>Tracheophyta</taxon>
        <taxon>Spermatophyta</taxon>
        <taxon>Magnoliopsida</taxon>
        <taxon>eudicotyledons</taxon>
        <taxon>Gunneridae</taxon>
        <taxon>Pentapetalae</taxon>
        <taxon>rosids</taxon>
        <taxon>malvids</taxon>
        <taxon>Malvales</taxon>
        <taxon>Malvaceae</taxon>
        <taxon>Grewioideae</taxon>
        <taxon>Apeibeae</taxon>
        <taxon>Corchorus</taxon>
    </lineage>
</organism>
<accession>A0A1R3FUY5</accession>
<keyword evidence="3" id="KW-0675">Receptor</keyword>
<evidence type="ECO:0000256" key="1">
    <source>
        <dbReference type="SAM" id="Coils"/>
    </source>
</evidence>
<keyword evidence="1" id="KW-0175">Coiled coil</keyword>
<proteinExistence type="predicted"/>
<feature type="coiled-coil region" evidence="1">
    <location>
        <begin position="5"/>
        <end position="32"/>
    </location>
</feature>
<dbReference type="Proteomes" id="UP000188268">
    <property type="component" value="Unassembled WGS sequence"/>
</dbReference>
<sequence length="104" mass="12380">MAYTLLELEENLARIKAKASHLEMQRSKMEAMINFVRDQFIFLPEDIYKSMAMMKAQYAQFTAEESQLEAMLNFARQNYQSSLEKSDANMTKMRNQMKRTKVWH</sequence>
<feature type="compositionally biased region" description="Polar residues" evidence="2">
    <location>
        <begin position="85"/>
        <end position="94"/>
    </location>
</feature>
<name>A0A1R3FUY5_COCAP</name>
<keyword evidence="4" id="KW-1185">Reference proteome</keyword>